<sequence length="283" mass="28010">MRQLSIIFCFLIGLIASTTYVQAQGSTSAAPTGISSIPTGVVTSAPVTVSTGIPTGVPSSVTTGIPTSVPTTSSLSILSVLQANNFQDTVQAINAAGLTSLYDNPSATLTFFAANDSVWSTSTASQALNALPTSGPTSSTSASSSSAVSFLKRVILGATFNQSISLSSLSSGSHNFTSMVGLSLTITKNSSGTFVGPFLVVKPDVAVGSSFIDVLDGVLIPPPPSTTAPTAVTSAPISTSIPSFPTSVPVSTAVPSGVVVGTSAPTSVAGVPNGASIILPQPA</sequence>
<dbReference type="Proteomes" id="UP001061958">
    <property type="component" value="Unassembled WGS sequence"/>
</dbReference>
<feature type="domain" description="FAS1" evidence="2">
    <location>
        <begin position="73"/>
        <end position="219"/>
    </location>
</feature>
<organism evidence="3 4">
    <name type="scientific">Galdieria partita</name>
    <dbReference type="NCBI Taxonomy" id="83374"/>
    <lineage>
        <taxon>Eukaryota</taxon>
        <taxon>Rhodophyta</taxon>
        <taxon>Bangiophyceae</taxon>
        <taxon>Galdieriales</taxon>
        <taxon>Galdieriaceae</taxon>
        <taxon>Galdieria</taxon>
    </lineage>
</organism>
<gene>
    <name evidence="3" type="ORF">GpartN1_g3919.t1</name>
</gene>
<dbReference type="SUPFAM" id="SSF82153">
    <property type="entry name" value="FAS1 domain"/>
    <property type="match status" value="1"/>
</dbReference>
<name>A0A9C7UQR0_9RHOD</name>
<dbReference type="InterPro" id="IPR000782">
    <property type="entry name" value="FAS1_domain"/>
</dbReference>
<feature type="chain" id="PRO_5038898118" description="FAS1 domain-containing protein" evidence="1">
    <location>
        <begin position="24"/>
        <end position="283"/>
    </location>
</feature>
<feature type="signal peptide" evidence="1">
    <location>
        <begin position="1"/>
        <end position="23"/>
    </location>
</feature>
<keyword evidence="1" id="KW-0732">Signal</keyword>
<evidence type="ECO:0000256" key="1">
    <source>
        <dbReference type="SAM" id="SignalP"/>
    </source>
</evidence>
<reference evidence="3" key="2">
    <citation type="submission" date="2022-01" db="EMBL/GenBank/DDBJ databases">
        <authorList>
            <person name="Hirooka S."/>
            <person name="Miyagishima S.Y."/>
        </authorList>
    </citation>
    <scope>NUCLEOTIDE SEQUENCE</scope>
    <source>
        <strain evidence="3">NBRC 102759</strain>
    </source>
</reference>
<accession>A0A9C7UQR0</accession>
<evidence type="ECO:0000259" key="2">
    <source>
        <dbReference type="PROSITE" id="PS50213"/>
    </source>
</evidence>
<dbReference type="Gene3D" id="2.30.180.10">
    <property type="entry name" value="FAS1 domain"/>
    <property type="match status" value="1"/>
</dbReference>
<evidence type="ECO:0000313" key="3">
    <source>
        <dbReference type="EMBL" id="GJQ12128.1"/>
    </source>
</evidence>
<keyword evidence="4" id="KW-1185">Reference proteome</keyword>
<dbReference type="OrthoDB" id="2150639at2759"/>
<dbReference type="EMBL" id="BQMJ01000030">
    <property type="protein sequence ID" value="GJQ12128.1"/>
    <property type="molecule type" value="Genomic_DNA"/>
</dbReference>
<dbReference type="Pfam" id="PF02469">
    <property type="entry name" value="Fasciclin"/>
    <property type="match status" value="1"/>
</dbReference>
<dbReference type="AlphaFoldDB" id="A0A9C7UQR0"/>
<reference evidence="3" key="1">
    <citation type="journal article" date="2022" name="Proc. Natl. Acad. Sci. U.S.A.">
        <title>Life cycle and functional genomics of the unicellular red alga Galdieria for elucidating algal and plant evolution and industrial use.</title>
        <authorList>
            <person name="Hirooka S."/>
            <person name="Itabashi T."/>
            <person name="Ichinose T.M."/>
            <person name="Onuma R."/>
            <person name="Fujiwara T."/>
            <person name="Yamashita S."/>
            <person name="Jong L.W."/>
            <person name="Tomita R."/>
            <person name="Iwane A.H."/>
            <person name="Miyagishima S.Y."/>
        </authorList>
    </citation>
    <scope>NUCLEOTIDE SEQUENCE</scope>
    <source>
        <strain evidence="3">NBRC 102759</strain>
    </source>
</reference>
<dbReference type="InterPro" id="IPR036378">
    <property type="entry name" value="FAS1_dom_sf"/>
</dbReference>
<comment type="caution">
    <text evidence="3">The sequence shown here is derived from an EMBL/GenBank/DDBJ whole genome shotgun (WGS) entry which is preliminary data.</text>
</comment>
<proteinExistence type="predicted"/>
<evidence type="ECO:0000313" key="4">
    <source>
        <dbReference type="Proteomes" id="UP001061958"/>
    </source>
</evidence>
<dbReference type="PROSITE" id="PS50213">
    <property type="entry name" value="FAS1"/>
    <property type="match status" value="1"/>
</dbReference>
<protein>
    <recommendedName>
        <fullName evidence="2">FAS1 domain-containing protein</fullName>
    </recommendedName>
</protein>